<name>A0A6A7N672_9BURK</name>
<gene>
    <name evidence="2" type="ORF">GEV02_19785</name>
</gene>
<dbReference type="EMBL" id="WHUG01000008">
    <property type="protein sequence ID" value="MQA40398.1"/>
    <property type="molecule type" value="Genomic_DNA"/>
</dbReference>
<evidence type="ECO:0000313" key="2">
    <source>
        <dbReference type="EMBL" id="MQA40398.1"/>
    </source>
</evidence>
<organism evidence="2 3">
    <name type="scientific">Rugamonas aquatica</name>
    <dbReference type="NCBI Taxonomy" id="2743357"/>
    <lineage>
        <taxon>Bacteria</taxon>
        <taxon>Pseudomonadati</taxon>
        <taxon>Pseudomonadota</taxon>
        <taxon>Betaproteobacteria</taxon>
        <taxon>Burkholderiales</taxon>
        <taxon>Oxalobacteraceae</taxon>
        <taxon>Telluria group</taxon>
        <taxon>Rugamonas</taxon>
    </lineage>
</organism>
<proteinExistence type="predicted"/>
<evidence type="ECO:0000313" key="3">
    <source>
        <dbReference type="Proteomes" id="UP000440498"/>
    </source>
</evidence>
<feature type="region of interest" description="Disordered" evidence="1">
    <location>
        <begin position="1"/>
        <end position="25"/>
    </location>
</feature>
<accession>A0A6A7N672</accession>
<protein>
    <submittedName>
        <fullName evidence="2">Uncharacterized protein</fullName>
    </submittedName>
</protein>
<dbReference type="Proteomes" id="UP000440498">
    <property type="component" value="Unassembled WGS sequence"/>
</dbReference>
<sequence>MTQPKSNKAAQAIGPPPAIERTERAEPIPEISLYRGRAIYLTAAQSANGLWTGSARLDDESGRVTNAAGEFATANQARAAALSQAVAAIDHENRFRGKP</sequence>
<evidence type="ECO:0000256" key="1">
    <source>
        <dbReference type="SAM" id="MobiDB-lite"/>
    </source>
</evidence>
<dbReference type="RefSeq" id="WP_152839623.1">
    <property type="nucleotide sequence ID" value="NZ_WHUG01000008.1"/>
</dbReference>
<comment type="caution">
    <text evidence="2">The sequence shown here is derived from an EMBL/GenBank/DDBJ whole genome shotgun (WGS) entry which is preliminary data.</text>
</comment>
<dbReference type="AlphaFoldDB" id="A0A6A7N672"/>
<reference evidence="2 3" key="1">
    <citation type="submission" date="2019-10" db="EMBL/GenBank/DDBJ databases">
        <title>Two novel species isolated from a subtropical stream in China.</title>
        <authorList>
            <person name="Lu H."/>
        </authorList>
    </citation>
    <scope>NUCLEOTIDE SEQUENCE [LARGE SCALE GENOMIC DNA]</scope>
    <source>
        <strain evidence="2 3">FT29W</strain>
    </source>
</reference>
<keyword evidence="3" id="KW-1185">Reference proteome</keyword>